<evidence type="ECO:0000256" key="1">
    <source>
        <dbReference type="ARBA" id="ARBA00005791"/>
    </source>
</evidence>
<dbReference type="SUPFAM" id="SSF52833">
    <property type="entry name" value="Thioredoxin-like"/>
    <property type="match status" value="1"/>
</dbReference>
<dbReference type="InterPro" id="IPR027304">
    <property type="entry name" value="Trigger_fact/SurA_dom_sf"/>
</dbReference>
<comment type="caution">
    <text evidence="7">The sequence shown here is derived from an EMBL/GenBank/DDBJ whole genome shotgun (WGS) entry which is preliminary data.</text>
</comment>
<dbReference type="Gene3D" id="3.40.30.10">
    <property type="entry name" value="Glutaredoxin"/>
    <property type="match status" value="1"/>
</dbReference>
<dbReference type="PROSITE" id="PS51352">
    <property type="entry name" value="THIOREDOXIN_2"/>
    <property type="match status" value="1"/>
</dbReference>
<dbReference type="Gene3D" id="1.10.4030.10">
    <property type="entry name" value="Porin chaperone SurA, peptide-binding domain"/>
    <property type="match status" value="1"/>
</dbReference>
<dbReference type="EMBL" id="JAIOIU010000046">
    <property type="protein sequence ID" value="MBZ0159397.1"/>
    <property type="molecule type" value="Genomic_DNA"/>
</dbReference>
<dbReference type="PANTHER" id="PTHR13887:SF14">
    <property type="entry name" value="DISULFIDE BOND FORMATION PROTEIN D"/>
    <property type="match status" value="1"/>
</dbReference>
<dbReference type="Pfam" id="PF13462">
    <property type="entry name" value="Thioredoxin_4"/>
    <property type="match status" value="1"/>
</dbReference>
<evidence type="ECO:0000256" key="5">
    <source>
        <dbReference type="ARBA" id="ARBA00023284"/>
    </source>
</evidence>
<evidence type="ECO:0000256" key="2">
    <source>
        <dbReference type="ARBA" id="ARBA00022729"/>
    </source>
</evidence>
<dbReference type="InterPro" id="IPR013766">
    <property type="entry name" value="Thioredoxin_domain"/>
</dbReference>
<keyword evidence="5" id="KW-0676">Redox-active center</keyword>
<gene>
    <name evidence="7" type="ORF">K8G79_04550</name>
</gene>
<protein>
    <submittedName>
        <fullName evidence="7">Thioredoxin domain-containing protein</fullName>
    </submittedName>
</protein>
<keyword evidence="4" id="KW-1015">Disulfide bond</keyword>
<comment type="similarity">
    <text evidence="1">Belongs to the thioredoxin family. DsbA subfamily.</text>
</comment>
<dbReference type="Proteomes" id="UP001197609">
    <property type="component" value="Unassembled WGS sequence"/>
</dbReference>
<name>A0AAJ1AH76_9BACT</name>
<evidence type="ECO:0000313" key="7">
    <source>
        <dbReference type="EMBL" id="MBZ0159397.1"/>
    </source>
</evidence>
<dbReference type="GO" id="GO:0016491">
    <property type="term" value="F:oxidoreductase activity"/>
    <property type="evidence" value="ECO:0007669"/>
    <property type="project" value="UniProtKB-KW"/>
</dbReference>
<feature type="domain" description="Thioredoxin" evidence="6">
    <location>
        <begin position="164"/>
        <end position="351"/>
    </location>
</feature>
<keyword evidence="2" id="KW-0732">Signal</keyword>
<evidence type="ECO:0000256" key="4">
    <source>
        <dbReference type="ARBA" id="ARBA00023157"/>
    </source>
</evidence>
<dbReference type="InterPro" id="IPR012336">
    <property type="entry name" value="Thioredoxin-like_fold"/>
</dbReference>
<evidence type="ECO:0000313" key="8">
    <source>
        <dbReference type="Proteomes" id="UP001197609"/>
    </source>
</evidence>
<evidence type="ECO:0000256" key="3">
    <source>
        <dbReference type="ARBA" id="ARBA00023002"/>
    </source>
</evidence>
<dbReference type="AlphaFoldDB" id="A0AAJ1AH76"/>
<evidence type="ECO:0000259" key="6">
    <source>
        <dbReference type="PROSITE" id="PS51352"/>
    </source>
</evidence>
<dbReference type="SUPFAM" id="SSF109998">
    <property type="entry name" value="Triger factor/SurA peptide-binding domain-like"/>
    <property type="match status" value="1"/>
</dbReference>
<reference evidence="7 8" key="1">
    <citation type="journal article" date="2021" name="bioRxiv">
        <title>Unraveling nitrogen, sulfur and carbon metabolic pathways and microbial community transcriptional responses to substrate deprivation and toxicity stresses in a bioreactor mimicking anoxic brackish coastal sediment conditions.</title>
        <authorList>
            <person name="Martins P.D."/>
            <person name="Echeveste M.J."/>
            <person name="Arshad A."/>
            <person name="Kurth J."/>
            <person name="Ouboter H."/>
            <person name="Jetten M.S.M."/>
            <person name="Welte C.U."/>
        </authorList>
    </citation>
    <scope>NUCLEOTIDE SEQUENCE [LARGE SCALE GENOMIC DNA]</scope>
    <source>
        <strain evidence="7">MAG_38</strain>
    </source>
</reference>
<accession>A0AAJ1AH76</accession>
<keyword evidence="3" id="KW-0560">Oxidoreductase</keyword>
<dbReference type="InterPro" id="IPR036249">
    <property type="entry name" value="Thioredoxin-like_sf"/>
</dbReference>
<dbReference type="PANTHER" id="PTHR13887">
    <property type="entry name" value="GLUTATHIONE S-TRANSFERASE KAPPA"/>
    <property type="match status" value="1"/>
</dbReference>
<dbReference type="Pfam" id="PF13624">
    <property type="entry name" value="SurA_N_3"/>
    <property type="match status" value="1"/>
</dbReference>
<proteinExistence type="inferred from homology"/>
<organism evidence="7 8">
    <name type="scientific">Candidatus Methylomirabilis tolerans</name>
    <dbReference type="NCBI Taxonomy" id="3123416"/>
    <lineage>
        <taxon>Bacteria</taxon>
        <taxon>Candidatus Methylomirabilota</taxon>
        <taxon>Candidatus Methylomirabilia</taxon>
        <taxon>Candidatus Methylomirabilales</taxon>
        <taxon>Candidatus Methylomirabilaceae</taxon>
        <taxon>Candidatus Methylomirabilis</taxon>
    </lineage>
</organism>
<sequence>MRFMGNNTSVRWPTAIGAAFLLWAVLWGQSAFGGAPPAKPAEPGVAARVDDQVVTLDELEKALAPQLAKLQDQKFQLMESKLEELISERVLAREAKRRGITVEELLKAEVASKVAEVTDAEVATFMTQNRARLQGEDAELRPKVRDYLKEQKVQTSRRAYLAGLQQRAKIERFLEEPEPIRVQVSAEGAFAHGPKDAPVTIIEFSDFQCPFCSRVVGTLKEVVRLYPKQVRLAFRDFPIASLHPKAAKAHEAARCAGEQGKFWEYHDRLFESQSQTTVADFKRFAEQLKLDANNFATCLDSGRHAAAVASDVQEGTRLGITGTPAFFINGRLLVGAQPLETFQRIIERELRRSSK</sequence>